<gene>
    <name evidence="2" type="ORF">TCAL_15000</name>
</gene>
<dbReference type="Proteomes" id="UP000318571">
    <property type="component" value="Chromosome 8"/>
</dbReference>
<evidence type="ECO:0000313" key="2">
    <source>
        <dbReference type="EMBL" id="TRY61418.1"/>
    </source>
</evidence>
<organism evidence="2 3">
    <name type="scientific">Tigriopus californicus</name>
    <name type="common">Marine copepod</name>
    <dbReference type="NCBI Taxonomy" id="6832"/>
    <lineage>
        <taxon>Eukaryota</taxon>
        <taxon>Metazoa</taxon>
        <taxon>Ecdysozoa</taxon>
        <taxon>Arthropoda</taxon>
        <taxon>Crustacea</taxon>
        <taxon>Multicrustacea</taxon>
        <taxon>Hexanauplia</taxon>
        <taxon>Copepoda</taxon>
        <taxon>Harpacticoida</taxon>
        <taxon>Harpacticidae</taxon>
        <taxon>Tigriopus</taxon>
    </lineage>
</organism>
<sequence>MASKDTICVSVLICLAFVWPRLQVSAGPISQAEINPLMGMEDVEDGDLALIAAPRVIPKRSIEFMGMSVSYSQYVRLRNIQREVIRMDKVIRKMARSHDPVELAQNPHWLELLELYDALKKMLPEDYVNSNGGEGAMGMTSSRRSS</sequence>
<feature type="chain" id="PRO_5022215014" evidence="1">
    <location>
        <begin position="27"/>
        <end position="146"/>
    </location>
</feature>
<name>A0A553N7J8_TIGCA</name>
<comment type="caution">
    <text evidence="2">The sequence shown here is derived from an EMBL/GenBank/DDBJ whole genome shotgun (WGS) entry which is preliminary data.</text>
</comment>
<evidence type="ECO:0000256" key="1">
    <source>
        <dbReference type="SAM" id="SignalP"/>
    </source>
</evidence>
<feature type="signal peptide" evidence="1">
    <location>
        <begin position="1"/>
        <end position="26"/>
    </location>
</feature>
<reference evidence="2 3" key="1">
    <citation type="journal article" date="2018" name="Nat. Ecol. Evol.">
        <title>Genomic signatures of mitonuclear coevolution across populations of Tigriopus californicus.</title>
        <authorList>
            <person name="Barreto F.S."/>
            <person name="Watson E.T."/>
            <person name="Lima T.G."/>
            <person name="Willett C.S."/>
            <person name="Edmands S."/>
            <person name="Li W."/>
            <person name="Burton R.S."/>
        </authorList>
    </citation>
    <scope>NUCLEOTIDE SEQUENCE [LARGE SCALE GENOMIC DNA]</scope>
    <source>
        <strain evidence="2 3">San Diego</strain>
    </source>
</reference>
<protein>
    <submittedName>
        <fullName evidence="2">Uncharacterized protein</fullName>
    </submittedName>
</protein>
<evidence type="ECO:0000313" key="3">
    <source>
        <dbReference type="Proteomes" id="UP000318571"/>
    </source>
</evidence>
<keyword evidence="3" id="KW-1185">Reference proteome</keyword>
<accession>A0A553N7J8</accession>
<dbReference type="OrthoDB" id="10582966at2759"/>
<dbReference type="EMBL" id="VCGU01000459">
    <property type="protein sequence ID" value="TRY61418.1"/>
    <property type="molecule type" value="Genomic_DNA"/>
</dbReference>
<proteinExistence type="predicted"/>
<keyword evidence="1" id="KW-0732">Signal</keyword>
<dbReference type="AlphaFoldDB" id="A0A553N7J8"/>